<reference evidence="8 9" key="1">
    <citation type="submission" date="2024-04" db="EMBL/GenBank/DDBJ databases">
        <title>Genome assembly C_amara_ONT_v2.</title>
        <authorList>
            <person name="Yant L."/>
            <person name="Moore C."/>
            <person name="Slenker M."/>
        </authorList>
    </citation>
    <scope>NUCLEOTIDE SEQUENCE [LARGE SCALE GENOMIC DNA]</scope>
    <source>
        <tissue evidence="8">Leaf</tissue>
    </source>
</reference>
<dbReference type="InterPro" id="IPR030184">
    <property type="entry name" value="WAT1-related"/>
</dbReference>
<organism evidence="8 9">
    <name type="scientific">Cardamine amara subsp. amara</name>
    <dbReference type="NCBI Taxonomy" id="228776"/>
    <lineage>
        <taxon>Eukaryota</taxon>
        <taxon>Viridiplantae</taxon>
        <taxon>Streptophyta</taxon>
        <taxon>Embryophyta</taxon>
        <taxon>Tracheophyta</taxon>
        <taxon>Spermatophyta</taxon>
        <taxon>Magnoliopsida</taxon>
        <taxon>eudicotyledons</taxon>
        <taxon>Gunneridae</taxon>
        <taxon>Pentapetalae</taxon>
        <taxon>rosids</taxon>
        <taxon>malvids</taxon>
        <taxon>Brassicales</taxon>
        <taxon>Brassicaceae</taxon>
        <taxon>Cardamineae</taxon>
        <taxon>Cardamine</taxon>
    </lineage>
</organism>
<comment type="caution">
    <text evidence="8">The sequence shown here is derived from an EMBL/GenBank/DDBJ whole genome shotgun (WGS) entry which is preliminary data.</text>
</comment>
<feature type="transmembrane region" description="Helical" evidence="6">
    <location>
        <begin position="61"/>
        <end position="80"/>
    </location>
</feature>
<feature type="transmembrane region" description="Helical" evidence="6">
    <location>
        <begin position="27"/>
        <end position="49"/>
    </location>
</feature>
<dbReference type="Pfam" id="PF00892">
    <property type="entry name" value="EamA"/>
    <property type="match status" value="1"/>
</dbReference>
<comment type="subcellular location">
    <subcellularLocation>
        <location evidence="1 6">Membrane</location>
        <topology evidence="1 6">Multi-pass membrane protein</topology>
    </subcellularLocation>
</comment>
<accession>A0ABD1AM24</accession>
<dbReference type="EMBL" id="JBANAX010000469">
    <property type="protein sequence ID" value="KAL1207634.1"/>
    <property type="molecule type" value="Genomic_DNA"/>
</dbReference>
<dbReference type="SUPFAM" id="SSF103481">
    <property type="entry name" value="Multidrug resistance efflux transporter EmrE"/>
    <property type="match status" value="1"/>
</dbReference>
<proteinExistence type="inferred from homology"/>
<dbReference type="Proteomes" id="UP001558713">
    <property type="component" value="Unassembled WGS sequence"/>
</dbReference>
<evidence type="ECO:0000256" key="5">
    <source>
        <dbReference type="ARBA" id="ARBA00023136"/>
    </source>
</evidence>
<gene>
    <name evidence="8" type="ORF">V5N11_010287</name>
</gene>
<evidence type="ECO:0000256" key="6">
    <source>
        <dbReference type="RuleBase" id="RU363077"/>
    </source>
</evidence>
<dbReference type="GO" id="GO:0016020">
    <property type="term" value="C:membrane"/>
    <property type="evidence" value="ECO:0007669"/>
    <property type="project" value="UniProtKB-SubCell"/>
</dbReference>
<evidence type="ECO:0000259" key="7">
    <source>
        <dbReference type="Pfam" id="PF00892"/>
    </source>
</evidence>
<evidence type="ECO:0000256" key="2">
    <source>
        <dbReference type="ARBA" id="ARBA00007635"/>
    </source>
</evidence>
<comment type="similarity">
    <text evidence="2 6">Belongs to the drug/metabolite transporter (DMT) superfamily. Plant drug/metabolite exporter (P-DME) (TC 2.A.7.4) family.</text>
</comment>
<name>A0ABD1AM24_CARAN</name>
<keyword evidence="5 6" id="KW-0472">Membrane</keyword>
<evidence type="ECO:0000256" key="4">
    <source>
        <dbReference type="ARBA" id="ARBA00022989"/>
    </source>
</evidence>
<feature type="transmembrane region" description="Helical" evidence="6">
    <location>
        <begin position="118"/>
        <end position="137"/>
    </location>
</feature>
<dbReference type="PANTHER" id="PTHR31218">
    <property type="entry name" value="WAT1-RELATED PROTEIN"/>
    <property type="match status" value="1"/>
</dbReference>
<sequence length="192" mass="20801">MLLGRTFGWAGFFILQSFTLKKYPAELSLTALICLMGTLEGTAVSLVTVRDLSAWKIGFDSNLFAAAYSGVICSGVAYYVQGVVMRERGPVFVATFNPLCVVITAALGVVVLSESIHLGSVIGTLFIIVGLYTVVWGKGKDKRMTDEDDENIKGLPVKNPVKTLDTGKGLTKEQEMKSKEVQEIKATTQVEI</sequence>
<keyword evidence="9" id="KW-1185">Reference proteome</keyword>
<comment type="caution">
    <text evidence="6">Lacks conserved residue(s) required for the propagation of feature annotation.</text>
</comment>
<feature type="transmembrane region" description="Helical" evidence="6">
    <location>
        <begin position="92"/>
        <end position="112"/>
    </location>
</feature>
<keyword evidence="4 6" id="KW-1133">Transmembrane helix</keyword>
<feature type="domain" description="EamA" evidence="7">
    <location>
        <begin position="2"/>
        <end position="135"/>
    </location>
</feature>
<dbReference type="InterPro" id="IPR037185">
    <property type="entry name" value="EmrE-like"/>
</dbReference>
<evidence type="ECO:0000256" key="1">
    <source>
        <dbReference type="ARBA" id="ARBA00004141"/>
    </source>
</evidence>
<protein>
    <recommendedName>
        <fullName evidence="6">WAT1-related protein</fullName>
    </recommendedName>
</protein>
<dbReference type="InterPro" id="IPR000620">
    <property type="entry name" value="EamA_dom"/>
</dbReference>
<evidence type="ECO:0000256" key="3">
    <source>
        <dbReference type="ARBA" id="ARBA00022692"/>
    </source>
</evidence>
<evidence type="ECO:0000313" key="8">
    <source>
        <dbReference type="EMBL" id="KAL1207634.1"/>
    </source>
</evidence>
<dbReference type="AlphaFoldDB" id="A0ABD1AM24"/>
<evidence type="ECO:0000313" key="9">
    <source>
        <dbReference type="Proteomes" id="UP001558713"/>
    </source>
</evidence>
<keyword evidence="3 6" id="KW-0812">Transmembrane</keyword>